<accession>A0A1B1MQT6</accession>
<sequence length="79" mass="9598">MLFNTATSDSEEGVDIFDQKKITIMTYEMFYNLNRFVALRHDAKPEHYHYFDKYNGKTVIVKNAMRTLRDYHDYLIYVF</sequence>
<name>A0A1B1MQT6_NPVLD</name>
<evidence type="ECO:0000313" key="1">
    <source>
        <dbReference type="EMBL" id="ANS70938.1"/>
    </source>
</evidence>
<proteinExistence type="predicted"/>
<dbReference type="EMBL" id="KU377538">
    <property type="protein sequence ID" value="ANS70938.1"/>
    <property type="molecule type" value="Genomic_DNA"/>
</dbReference>
<organismHost>
    <name type="scientific">Lepidoptera</name>
    <name type="common">moths &amp; butterflies</name>
    <dbReference type="NCBI Taxonomy" id="7088"/>
</organismHost>
<reference evidence="1" key="1">
    <citation type="journal article" date="2016" name="J. Invertebr. Pathol.">
        <title>An alphabaculovirus isolated from dead Lymantria dispar larvae shows high genetic similarity to baculovirus previously isolated from Lymantria monacha - An example of adaptation to a new host.</title>
        <authorList>
            <person name="Rabalski L."/>
            <person name="Krejmer-Rabalska M."/>
            <person name="Skrzecz I."/>
            <person name="Wasag B."/>
            <person name="Szewczyk B."/>
        </authorList>
    </citation>
    <scope>NUCLEOTIDE SEQUENCE</scope>
    <source>
        <strain evidence="1">BNP</strain>
    </source>
</reference>
<organism evidence="1">
    <name type="scientific">Lymantria dispar multicapsid nuclear polyhedrosis virus</name>
    <name type="common">LdMNPV</name>
    <dbReference type="NCBI Taxonomy" id="10449"/>
    <lineage>
        <taxon>Viruses</taxon>
        <taxon>Viruses incertae sedis</taxon>
        <taxon>Naldaviricetes</taxon>
        <taxon>Lefavirales</taxon>
        <taxon>Baculoviridae</taxon>
        <taxon>Alphabaculovirus</taxon>
        <taxon>Alphabaculovirus lydisparis</taxon>
    </lineage>
</organism>
<protein>
    <submittedName>
        <fullName evidence="1">Uncharacterized protein</fullName>
    </submittedName>
</protein>